<protein>
    <submittedName>
        <fullName evidence="1">Uncharacterized protein</fullName>
    </submittedName>
</protein>
<sequence>MICRTTLQLFVFLPHYFVSMFHVPQNECSTEYLIKLLIKNPSMIKLPIIIDKKKKLPFIEDNRVCFFVRSV</sequence>
<reference evidence="1 2" key="1">
    <citation type="submission" date="2016-12" db="EMBL/GenBank/DDBJ databases">
        <authorList>
            <person name="Song W.-J."/>
            <person name="Kurnit D.M."/>
        </authorList>
    </citation>
    <scope>NUCLEOTIDE SEQUENCE [LARGE SCALE GENOMIC DNA]</scope>
    <source>
        <strain evidence="1 2">CGB1038-1_S1</strain>
    </source>
</reference>
<dbReference type="Pfam" id="PF03960">
    <property type="entry name" value="ArsC"/>
    <property type="match status" value="1"/>
</dbReference>
<organism evidence="1 2">
    <name type="scientific">Enterococcus mundtii</name>
    <dbReference type="NCBI Taxonomy" id="53346"/>
    <lineage>
        <taxon>Bacteria</taxon>
        <taxon>Bacillati</taxon>
        <taxon>Bacillota</taxon>
        <taxon>Bacilli</taxon>
        <taxon>Lactobacillales</taxon>
        <taxon>Enterococcaceae</taxon>
        <taxon>Enterococcus</taxon>
    </lineage>
</organism>
<accession>A0A1V2UF25</accession>
<dbReference type="Proteomes" id="UP000189299">
    <property type="component" value="Unassembled WGS sequence"/>
</dbReference>
<dbReference type="Gene3D" id="3.40.30.10">
    <property type="entry name" value="Glutaredoxin"/>
    <property type="match status" value="1"/>
</dbReference>
<name>A0A1V2UF25_ENTMU</name>
<dbReference type="EMBL" id="MSTR01000012">
    <property type="protein sequence ID" value="ONN41832.1"/>
    <property type="molecule type" value="Genomic_DNA"/>
</dbReference>
<proteinExistence type="predicted"/>
<dbReference type="RefSeq" id="WP_077151825.1">
    <property type="nucleotide sequence ID" value="NZ_CABMMO010000012.1"/>
</dbReference>
<dbReference type="AlphaFoldDB" id="A0A1V2UF25"/>
<comment type="caution">
    <text evidence="1">The sequence shown here is derived from an EMBL/GenBank/DDBJ whole genome shotgun (WGS) entry which is preliminary data.</text>
</comment>
<evidence type="ECO:0000313" key="2">
    <source>
        <dbReference type="Proteomes" id="UP000189299"/>
    </source>
</evidence>
<dbReference type="InterPro" id="IPR006660">
    <property type="entry name" value="Arsenate_reductase-like"/>
</dbReference>
<gene>
    <name evidence="1" type="ORF">BTN92_11765</name>
</gene>
<evidence type="ECO:0000313" key="1">
    <source>
        <dbReference type="EMBL" id="ONN41832.1"/>
    </source>
</evidence>